<protein>
    <submittedName>
        <fullName evidence="1">Uncharacterized protein</fullName>
    </submittedName>
</protein>
<evidence type="ECO:0000313" key="2">
    <source>
        <dbReference type="Proteomes" id="UP000317180"/>
    </source>
</evidence>
<accession>A0ABQ0SMT2</accession>
<dbReference type="EMBL" id="BJOD01000010">
    <property type="protein sequence ID" value="GED25130.1"/>
    <property type="molecule type" value="Genomic_DNA"/>
</dbReference>
<comment type="caution">
    <text evidence="1">The sequence shown here is derived from an EMBL/GenBank/DDBJ whole genome shotgun (WGS) entry which is preliminary data.</text>
</comment>
<organism evidence="1 2">
    <name type="scientific">Brevibacillus agri</name>
    <dbReference type="NCBI Taxonomy" id="51101"/>
    <lineage>
        <taxon>Bacteria</taxon>
        <taxon>Bacillati</taxon>
        <taxon>Bacillota</taxon>
        <taxon>Bacilli</taxon>
        <taxon>Bacillales</taxon>
        <taxon>Paenibacillaceae</taxon>
        <taxon>Brevibacillus</taxon>
    </lineage>
</organism>
<sequence>MGNKFLIDLRMEKLEDVAKGILAIPSVTEAERKESDALLKKLVLNSKEKVK</sequence>
<proteinExistence type="predicted"/>
<evidence type="ECO:0000313" key="1">
    <source>
        <dbReference type="EMBL" id="GED25130.1"/>
    </source>
</evidence>
<dbReference type="GeneID" id="82813814"/>
<dbReference type="Proteomes" id="UP000317180">
    <property type="component" value="Unassembled WGS sequence"/>
</dbReference>
<name>A0ABQ0SMT2_9BACL</name>
<keyword evidence="2" id="KW-1185">Reference proteome</keyword>
<dbReference type="RefSeq" id="WP_165328982.1">
    <property type="nucleotide sequence ID" value="NZ_BJOD01000010.1"/>
</dbReference>
<reference evidence="1 2" key="1">
    <citation type="submission" date="2019-06" db="EMBL/GenBank/DDBJ databases">
        <title>Whole genome shotgun sequence of Brevibacillus agri NBRC 15538.</title>
        <authorList>
            <person name="Hosoyama A."/>
            <person name="Uohara A."/>
            <person name="Ohji S."/>
            <person name="Ichikawa N."/>
        </authorList>
    </citation>
    <scope>NUCLEOTIDE SEQUENCE [LARGE SCALE GENOMIC DNA]</scope>
    <source>
        <strain evidence="1 2">NBRC 15538</strain>
    </source>
</reference>
<gene>
    <name evidence="1" type="ORF">BAG01nite_12320</name>
</gene>